<proteinExistence type="predicted"/>
<dbReference type="PANTHER" id="PTHR10877">
    <property type="entry name" value="POLYCYSTIN FAMILY MEMBER"/>
    <property type="match status" value="1"/>
</dbReference>
<dbReference type="GO" id="GO:0050982">
    <property type="term" value="P:detection of mechanical stimulus"/>
    <property type="evidence" value="ECO:0007669"/>
    <property type="project" value="TreeGrafter"/>
</dbReference>
<sequence length="416" mass="46321">MQPLASVGESSSQVNTNLSTSISLSIIDEHGNDISIQTSFNNPIELIIPRDVNMPLPDMFLQNVAGIYCEQPFNMHIINITQVRTNKNLTISLHIEIRPLNNSLGYLFIYRFNDQPQLGKTIDLIDGWSLYCPLNLTNEQLYTHFINNQHISNHESVVFGLRELNTTEMDVLCSNNLIGDRPPRFDEHATFSSNYELRIYTSGCYYLDENNNWKSDGLLVGPLTNLYQTQCFSTHLTTFGHKRYSASGYPSKIKMPPNVVQPSGQHFANTFSVVPSEDVLKYYECREGCSNCCGPQTTVALTNQRLVIRSEQSTGCCCKTHADSAIFLEDIQIMREAANTTSCRCLPLLIACVTCTWPLFLCGLCCASCCGDRPKILQFAVGGGNENVTFKIQDAPMAAIDISQAILAAKGNAARH</sequence>
<dbReference type="AlphaFoldDB" id="A0A817UVD1"/>
<comment type="caution">
    <text evidence="1">The sequence shown here is derived from an EMBL/GenBank/DDBJ whole genome shotgun (WGS) entry which is preliminary data.</text>
</comment>
<dbReference type="Proteomes" id="UP000663865">
    <property type="component" value="Unassembled WGS sequence"/>
</dbReference>
<evidence type="ECO:0000313" key="2">
    <source>
        <dbReference type="Proteomes" id="UP000663865"/>
    </source>
</evidence>
<dbReference type="GO" id="GO:0016020">
    <property type="term" value="C:membrane"/>
    <property type="evidence" value="ECO:0007669"/>
    <property type="project" value="TreeGrafter"/>
</dbReference>
<name>A0A817UVD1_9BILA</name>
<dbReference type="GO" id="GO:0005262">
    <property type="term" value="F:calcium channel activity"/>
    <property type="evidence" value="ECO:0007669"/>
    <property type="project" value="TreeGrafter"/>
</dbReference>
<protein>
    <submittedName>
        <fullName evidence="1">Uncharacterized protein</fullName>
    </submittedName>
</protein>
<evidence type="ECO:0000313" key="1">
    <source>
        <dbReference type="EMBL" id="CAF3335786.1"/>
    </source>
</evidence>
<dbReference type="PANTHER" id="PTHR10877:SF150">
    <property type="entry name" value="REJ DOMAIN-CONTAINING PROTEIN"/>
    <property type="match status" value="1"/>
</dbReference>
<reference evidence="1" key="1">
    <citation type="submission" date="2021-02" db="EMBL/GenBank/DDBJ databases">
        <authorList>
            <person name="Nowell W R."/>
        </authorList>
    </citation>
    <scope>NUCLEOTIDE SEQUENCE</scope>
</reference>
<accession>A0A817UVD1</accession>
<organism evidence="1 2">
    <name type="scientific">Rotaria socialis</name>
    <dbReference type="NCBI Taxonomy" id="392032"/>
    <lineage>
        <taxon>Eukaryota</taxon>
        <taxon>Metazoa</taxon>
        <taxon>Spiralia</taxon>
        <taxon>Gnathifera</taxon>
        <taxon>Rotifera</taxon>
        <taxon>Eurotatoria</taxon>
        <taxon>Bdelloidea</taxon>
        <taxon>Philodinida</taxon>
        <taxon>Philodinidae</taxon>
        <taxon>Rotaria</taxon>
    </lineage>
</organism>
<dbReference type="InterPro" id="IPR051223">
    <property type="entry name" value="Polycystin"/>
</dbReference>
<gene>
    <name evidence="1" type="ORF">KIK155_LOCUS2202</name>
</gene>
<dbReference type="EMBL" id="CAJNYV010000056">
    <property type="protein sequence ID" value="CAF3335786.1"/>
    <property type="molecule type" value="Genomic_DNA"/>
</dbReference>